<dbReference type="AlphaFoldDB" id="A0A1I0SDR8"/>
<protein>
    <submittedName>
        <fullName evidence="1">Metal-dependent hydrolase, beta-lactamase superfamily II</fullName>
    </submittedName>
</protein>
<sequence length="350" mass="40297">MEIKFFDAGCGDAIHIRFLGDDGLYHNILIDGGSESEDIYTNSIRKEIEKIVQRSEIIDLWIITHIDDDHIGGILRLINDETIFSQLDISKTKVWYNYSQWDYDTGIRNTNLKSVRQGIKLREFLSKHAHLNEFITDELGVIDFWGARITLLSPDSEKLKKMIIKWKREEIKIVKKKSAEKKAGKKNDYKTKLEDFNLELFKEDNSEENGSSIAFILTFNGSNFLFLADSHPSVISRALKNLGYLPGEKKIELAYMQVSHHGSKFNTSDLLLDLINCGHFIVSADGLNKNNLPNKETLVRIIRHNSKRNLQFHITQKNRVTTSIFDVDGKIENVSILYPEAQNNYLTFNL</sequence>
<dbReference type="STRING" id="29529.SAMN04488122_6657"/>
<evidence type="ECO:0000313" key="1">
    <source>
        <dbReference type="EMBL" id="SEW56406.1"/>
    </source>
</evidence>
<organism evidence="1 2">
    <name type="scientific">Chitinophaga arvensicola</name>
    <dbReference type="NCBI Taxonomy" id="29529"/>
    <lineage>
        <taxon>Bacteria</taxon>
        <taxon>Pseudomonadati</taxon>
        <taxon>Bacteroidota</taxon>
        <taxon>Chitinophagia</taxon>
        <taxon>Chitinophagales</taxon>
        <taxon>Chitinophagaceae</taxon>
        <taxon>Chitinophaga</taxon>
    </lineage>
</organism>
<keyword evidence="1" id="KW-0378">Hydrolase</keyword>
<dbReference type="Gene3D" id="3.60.15.10">
    <property type="entry name" value="Ribonuclease Z/Hydroxyacylglutathione hydrolase-like"/>
    <property type="match status" value="1"/>
</dbReference>
<dbReference type="EMBL" id="FOJG01000002">
    <property type="protein sequence ID" value="SEW56406.1"/>
    <property type="molecule type" value="Genomic_DNA"/>
</dbReference>
<dbReference type="InterPro" id="IPR052159">
    <property type="entry name" value="Competence_DNA_uptake"/>
</dbReference>
<evidence type="ECO:0000313" key="2">
    <source>
        <dbReference type="Proteomes" id="UP000199310"/>
    </source>
</evidence>
<proteinExistence type="predicted"/>
<dbReference type="OrthoDB" id="418728at2"/>
<keyword evidence="2" id="KW-1185">Reference proteome</keyword>
<dbReference type="SUPFAM" id="SSF56281">
    <property type="entry name" value="Metallo-hydrolase/oxidoreductase"/>
    <property type="match status" value="1"/>
</dbReference>
<dbReference type="PANTHER" id="PTHR30619">
    <property type="entry name" value="DNA INTERNALIZATION/COMPETENCE PROTEIN COMEC/REC2"/>
    <property type="match status" value="1"/>
</dbReference>
<dbReference type="GO" id="GO:0016787">
    <property type="term" value="F:hydrolase activity"/>
    <property type="evidence" value="ECO:0007669"/>
    <property type="project" value="UniProtKB-KW"/>
</dbReference>
<dbReference type="InterPro" id="IPR036866">
    <property type="entry name" value="RibonucZ/Hydroxyglut_hydro"/>
</dbReference>
<accession>A0A1I0SDR8</accession>
<reference evidence="2" key="1">
    <citation type="submission" date="2016-10" db="EMBL/GenBank/DDBJ databases">
        <authorList>
            <person name="Varghese N."/>
            <person name="Submissions S."/>
        </authorList>
    </citation>
    <scope>NUCLEOTIDE SEQUENCE [LARGE SCALE GENOMIC DNA]</scope>
    <source>
        <strain evidence="2">DSM 3695</strain>
    </source>
</reference>
<dbReference type="Proteomes" id="UP000199310">
    <property type="component" value="Unassembled WGS sequence"/>
</dbReference>
<dbReference type="PANTHER" id="PTHR30619:SF1">
    <property type="entry name" value="RECOMBINATION PROTEIN 2"/>
    <property type="match status" value="1"/>
</dbReference>
<name>A0A1I0SDR8_9BACT</name>
<dbReference type="RefSeq" id="WP_089903776.1">
    <property type="nucleotide sequence ID" value="NZ_FOJG01000002.1"/>
</dbReference>
<gene>
    <name evidence="1" type="ORF">SAMN04488122_6657</name>
</gene>